<organism evidence="2 3">
    <name type="scientific">Dryococelus australis</name>
    <dbReference type="NCBI Taxonomy" id="614101"/>
    <lineage>
        <taxon>Eukaryota</taxon>
        <taxon>Metazoa</taxon>
        <taxon>Ecdysozoa</taxon>
        <taxon>Arthropoda</taxon>
        <taxon>Hexapoda</taxon>
        <taxon>Insecta</taxon>
        <taxon>Pterygota</taxon>
        <taxon>Neoptera</taxon>
        <taxon>Polyneoptera</taxon>
        <taxon>Phasmatodea</taxon>
        <taxon>Verophasmatodea</taxon>
        <taxon>Anareolatae</taxon>
        <taxon>Phasmatidae</taxon>
        <taxon>Eurycanthinae</taxon>
        <taxon>Dryococelus</taxon>
    </lineage>
</organism>
<feature type="compositionally biased region" description="Basic and acidic residues" evidence="1">
    <location>
        <begin position="1"/>
        <end position="14"/>
    </location>
</feature>
<reference evidence="2 3" key="1">
    <citation type="submission" date="2023-02" db="EMBL/GenBank/DDBJ databases">
        <title>LHISI_Scaffold_Assembly.</title>
        <authorList>
            <person name="Stuart O.P."/>
            <person name="Cleave R."/>
            <person name="Magrath M.J.L."/>
            <person name="Mikheyev A.S."/>
        </authorList>
    </citation>
    <scope>NUCLEOTIDE SEQUENCE [LARGE SCALE GENOMIC DNA]</scope>
    <source>
        <strain evidence="2">Daus_M_001</strain>
        <tissue evidence="2">Leg muscle</tissue>
    </source>
</reference>
<protein>
    <submittedName>
        <fullName evidence="2">Uncharacterized protein</fullName>
    </submittedName>
</protein>
<gene>
    <name evidence="2" type="ORF">PR048_024800</name>
</gene>
<accession>A0ABQ9GPL1</accession>
<evidence type="ECO:0000313" key="3">
    <source>
        <dbReference type="Proteomes" id="UP001159363"/>
    </source>
</evidence>
<name>A0ABQ9GPL1_9NEOP</name>
<evidence type="ECO:0000313" key="2">
    <source>
        <dbReference type="EMBL" id="KAJ8873960.1"/>
    </source>
</evidence>
<sequence>MNGRGKREIPEKTRRPTVSSGCENPVTRPRIDPGSPWWEASVLIAQPPCPVSQSNMSVRNAKRFTAMVATRNNMSYCEVPVAEQLDRRPAFRPATFPTKVTLEFSHVGNRADVAAAVNNVIREEAVPFFQQTGDAMSGSGHQKLVCGWSIPNPASRISFKIMQTVLTKHTQADNVETEDFDNYMLPDGAALECKGGSLQAGAPRGGPPASGIVQHDSHTRISGSEPAGNRARIAVVGGECASHCATTAPFFTVQHHDGNTARIARRSDEAIGVRVSVARIAPSLLDLERIATS</sequence>
<dbReference type="EMBL" id="JARBHB010000010">
    <property type="protein sequence ID" value="KAJ8873960.1"/>
    <property type="molecule type" value="Genomic_DNA"/>
</dbReference>
<dbReference type="Proteomes" id="UP001159363">
    <property type="component" value="Chromosome 9"/>
</dbReference>
<evidence type="ECO:0000256" key="1">
    <source>
        <dbReference type="SAM" id="MobiDB-lite"/>
    </source>
</evidence>
<feature type="region of interest" description="Disordered" evidence="1">
    <location>
        <begin position="1"/>
        <end position="31"/>
    </location>
</feature>
<comment type="caution">
    <text evidence="2">The sequence shown here is derived from an EMBL/GenBank/DDBJ whole genome shotgun (WGS) entry which is preliminary data.</text>
</comment>
<keyword evidence="3" id="KW-1185">Reference proteome</keyword>
<proteinExistence type="predicted"/>